<reference evidence="4" key="1">
    <citation type="journal article" date="2021" name="ISME J.">
        <title>Evolutionary origin and ecological implication of a unique nif island in free-living Bradyrhizobium lineages.</title>
        <authorList>
            <person name="Tao J."/>
        </authorList>
    </citation>
    <scope>NUCLEOTIDE SEQUENCE [LARGE SCALE GENOMIC DNA]</scope>
    <source>
        <strain evidence="4">SZCCT0094</strain>
    </source>
</reference>
<dbReference type="CDD" id="cd07580">
    <property type="entry name" value="nitrilase_2"/>
    <property type="match status" value="1"/>
</dbReference>
<keyword evidence="4" id="KW-1185">Reference proteome</keyword>
<organism evidence="3 4">
    <name type="scientific">Bradyrhizobium denitrificans</name>
    <dbReference type="NCBI Taxonomy" id="2734912"/>
    <lineage>
        <taxon>Bacteria</taxon>
        <taxon>Pseudomonadati</taxon>
        <taxon>Pseudomonadota</taxon>
        <taxon>Alphaproteobacteria</taxon>
        <taxon>Hyphomicrobiales</taxon>
        <taxon>Nitrobacteraceae</taxon>
        <taxon>Bradyrhizobium</taxon>
    </lineage>
</organism>
<dbReference type="InterPro" id="IPR050345">
    <property type="entry name" value="Aliph_Amidase/BUP"/>
</dbReference>
<evidence type="ECO:0000256" key="1">
    <source>
        <dbReference type="ARBA" id="ARBA00022801"/>
    </source>
</evidence>
<dbReference type="Gene3D" id="3.60.110.10">
    <property type="entry name" value="Carbon-nitrogen hydrolase"/>
    <property type="match status" value="1"/>
</dbReference>
<gene>
    <name evidence="3" type="ORF">JQ619_11185</name>
</gene>
<dbReference type="Pfam" id="PF00795">
    <property type="entry name" value="CN_hydrolase"/>
    <property type="match status" value="1"/>
</dbReference>
<name>A0ABS5G599_9BRAD</name>
<comment type="caution">
    <text evidence="3">The sequence shown here is derived from an EMBL/GenBank/DDBJ whole genome shotgun (WGS) entry which is preliminary data.</text>
</comment>
<dbReference type="PANTHER" id="PTHR43674:SF2">
    <property type="entry name" value="BETA-UREIDOPROPIONASE"/>
    <property type="match status" value="1"/>
</dbReference>
<dbReference type="PANTHER" id="PTHR43674">
    <property type="entry name" value="NITRILASE C965.09-RELATED"/>
    <property type="match status" value="1"/>
</dbReference>
<evidence type="ECO:0000313" key="3">
    <source>
        <dbReference type="EMBL" id="MBR1136331.1"/>
    </source>
</evidence>
<dbReference type="PROSITE" id="PS50263">
    <property type="entry name" value="CN_HYDROLASE"/>
    <property type="match status" value="1"/>
</dbReference>
<protein>
    <submittedName>
        <fullName evidence="3">Nitrilase family protein</fullName>
    </submittedName>
</protein>
<dbReference type="Proteomes" id="UP001314635">
    <property type="component" value="Unassembled WGS sequence"/>
</dbReference>
<dbReference type="EMBL" id="JAFCLK010000009">
    <property type="protein sequence ID" value="MBR1136331.1"/>
    <property type="molecule type" value="Genomic_DNA"/>
</dbReference>
<accession>A0ABS5G599</accession>
<evidence type="ECO:0000259" key="2">
    <source>
        <dbReference type="PROSITE" id="PS50263"/>
    </source>
</evidence>
<keyword evidence="1" id="KW-0378">Hydrolase</keyword>
<evidence type="ECO:0000313" key="4">
    <source>
        <dbReference type="Proteomes" id="UP001314635"/>
    </source>
</evidence>
<feature type="domain" description="CN hydrolase" evidence="2">
    <location>
        <begin position="59"/>
        <end position="304"/>
    </location>
</feature>
<sequence>MRPSRKSDVRQWPVGHFTSGYAALALRRKAQSGAFCLARANLANATETRALTTDDDSKVRIACIQMQPMVGELATNLAHSLDLIKQAVAMGAKLVVLPELTSSGYVFKSREEAFAASETIPGGPAVTAWSEIAAKHGLHLVAGICERDGTKLYNSAVLIGPKGYIGSFRKVHLWNEENLYFEPGNLGFPVYHTEIGRIGMAICYDGWFPESYRLNALQGADIVCVPTNWVPIPGQAEGREAMANILAMAAAHSNSIFIACADRVGVERGQPFEGQSLIVSYTGWPVAGPASRDKEEIVIADVALGEARRARNWNAFNQVLRDRRSDVYDEMLGSDVKRGWY</sequence>
<dbReference type="InterPro" id="IPR003010">
    <property type="entry name" value="C-N_Hydrolase"/>
</dbReference>
<dbReference type="InterPro" id="IPR036526">
    <property type="entry name" value="C-N_Hydrolase_sf"/>
</dbReference>
<proteinExistence type="predicted"/>
<dbReference type="SUPFAM" id="SSF56317">
    <property type="entry name" value="Carbon-nitrogen hydrolase"/>
    <property type="match status" value="1"/>
</dbReference>